<dbReference type="InterPro" id="IPR050482">
    <property type="entry name" value="Sensor_HK_TwoCompSys"/>
</dbReference>
<dbReference type="InterPro" id="IPR036890">
    <property type="entry name" value="HATPase_C_sf"/>
</dbReference>
<dbReference type="Proteomes" id="UP000624325">
    <property type="component" value="Unassembled WGS sequence"/>
</dbReference>
<feature type="domain" description="Histidine kinase/HSP90-like ATPase" evidence="11">
    <location>
        <begin position="291"/>
        <end position="381"/>
    </location>
</feature>
<dbReference type="EC" id="2.7.13.3" evidence="2"/>
<evidence type="ECO:0000256" key="4">
    <source>
        <dbReference type="ARBA" id="ARBA00022679"/>
    </source>
</evidence>
<comment type="caution">
    <text evidence="13">The sequence shown here is derived from an EMBL/GenBank/DDBJ whole genome shotgun (WGS) entry which is preliminary data.</text>
</comment>
<evidence type="ECO:0000256" key="6">
    <source>
        <dbReference type="ARBA" id="ARBA00022777"/>
    </source>
</evidence>
<name>A0ABQ4C3P7_9ACTN</name>
<dbReference type="PANTHER" id="PTHR24421:SF10">
    <property type="entry name" value="NITRATE_NITRITE SENSOR PROTEIN NARQ"/>
    <property type="match status" value="1"/>
</dbReference>
<evidence type="ECO:0000256" key="10">
    <source>
        <dbReference type="SAM" id="Phobius"/>
    </source>
</evidence>
<dbReference type="SUPFAM" id="SSF55874">
    <property type="entry name" value="ATPase domain of HSP90 chaperone/DNA topoisomerase II/histidine kinase"/>
    <property type="match status" value="1"/>
</dbReference>
<feature type="region of interest" description="Disordered" evidence="9">
    <location>
        <begin position="327"/>
        <end position="348"/>
    </location>
</feature>
<dbReference type="Gene3D" id="1.20.5.1930">
    <property type="match status" value="1"/>
</dbReference>
<feature type="transmembrane region" description="Helical" evidence="10">
    <location>
        <begin position="36"/>
        <end position="54"/>
    </location>
</feature>
<protein>
    <recommendedName>
        <fullName evidence="2">histidine kinase</fullName>
        <ecNumber evidence="2">2.7.13.3</ecNumber>
    </recommendedName>
</protein>
<keyword evidence="4" id="KW-0808">Transferase</keyword>
<keyword evidence="10" id="KW-0472">Membrane</keyword>
<keyword evidence="3" id="KW-0597">Phosphoprotein</keyword>
<dbReference type="InterPro" id="IPR011712">
    <property type="entry name" value="Sig_transdc_His_kin_sub3_dim/P"/>
</dbReference>
<accession>A0ABQ4C3P7</accession>
<evidence type="ECO:0000256" key="5">
    <source>
        <dbReference type="ARBA" id="ARBA00022741"/>
    </source>
</evidence>
<feature type="transmembrane region" description="Helical" evidence="10">
    <location>
        <begin position="12"/>
        <end position="30"/>
    </location>
</feature>
<evidence type="ECO:0000259" key="12">
    <source>
        <dbReference type="Pfam" id="PF07730"/>
    </source>
</evidence>
<keyword evidence="5" id="KW-0547">Nucleotide-binding</keyword>
<feature type="region of interest" description="Disordered" evidence="9">
    <location>
        <begin position="363"/>
        <end position="387"/>
    </location>
</feature>
<dbReference type="CDD" id="cd16917">
    <property type="entry name" value="HATPase_UhpB-NarQ-NarX-like"/>
    <property type="match status" value="1"/>
</dbReference>
<comment type="catalytic activity">
    <reaction evidence="1">
        <text>ATP + protein L-histidine = ADP + protein N-phospho-L-histidine.</text>
        <dbReference type="EC" id="2.7.13.3"/>
    </reaction>
</comment>
<dbReference type="InterPro" id="IPR003594">
    <property type="entry name" value="HATPase_dom"/>
</dbReference>
<keyword evidence="8" id="KW-0902">Two-component regulatory system</keyword>
<evidence type="ECO:0000256" key="7">
    <source>
        <dbReference type="ARBA" id="ARBA00022840"/>
    </source>
</evidence>
<dbReference type="Pfam" id="PF02518">
    <property type="entry name" value="HATPase_c"/>
    <property type="match status" value="1"/>
</dbReference>
<evidence type="ECO:0000256" key="9">
    <source>
        <dbReference type="SAM" id="MobiDB-lite"/>
    </source>
</evidence>
<sequence length="387" mass="40811">MVRTERQILYDVAAVSVAVAVGAVTLWGSPTPVVRQHHGATAVVLLALAVSLWWRRRAPLATVWLTVTATGLATAVEVAVPGTILRTGADLNAVPWLPPTAPFAAYAALAFANRARAAVPPVAVLIGLSAVPWAQSGALGSRNLAFTASAALLGTYVATAERERHMIAERALAEQRSRLATEMHDVVSHRVSLIVLQAGALEVTATDEATRKAAEEVRANGWQALAELREVVRLLHAPSHGEEGGVVERPDARVPAPDLAELVAASESVGVRVDLVQDGQPIHTSPVIGRTAYRIVQEALTNVRKHAHGAQARVHVRYRPDGLRLTIDNTASPNPGDPGLSDAGGGHGLEGLRRRITLVGGTIHTGPRPDGGFRVDAALPASPERPR</sequence>
<dbReference type="Gene3D" id="3.30.565.10">
    <property type="entry name" value="Histidine kinase-like ATPase, C-terminal domain"/>
    <property type="match status" value="1"/>
</dbReference>
<keyword evidence="6" id="KW-0418">Kinase</keyword>
<evidence type="ECO:0000313" key="13">
    <source>
        <dbReference type="EMBL" id="GIF57423.1"/>
    </source>
</evidence>
<evidence type="ECO:0000256" key="2">
    <source>
        <dbReference type="ARBA" id="ARBA00012438"/>
    </source>
</evidence>
<gene>
    <name evidence="13" type="ORF">Air01nite_35180</name>
</gene>
<reference evidence="13 14" key="1">
    <citation type="submission" date="2021-01" db="EMBL/GenBank/DDBJ databases">
        <title>Whole genome shotgun sequence of Asanoa iriomotensis NBRC 100142.</title>
        <authorList>
            <person name="Komaki H."/>
            <person name="Tamura T."/>
        </authorList>
    </citation>
    <scope>NUCLEOTIDE SEQUENCE [LARGE SCALE GENOMIC DNA]</scope>
    <source>
        <strain evidence="13 14">NBRC 100142</strain>
    </source>
</reference>
<dbReference type="EMBL" id="BONC01000023">
    <property type="protein sequence ID" value="GIF57423.1"/>
    <property type="molecule type" value="Genomic_DNA"/>
</dbReference>
<evidence type="ECO:0000256" key="8">
    <source>
        <dbReference type="ARBA" id="ARBA00023012"/>
    </source>
</evidence>
<evidence type="ECO:0000259" key="11">
    <source>
        <dbReference type="Pfam" id="PF02518"/>
    </source>
</evidence>
<keyword evidence="14" id="KW-1185">Reference proteome</keyword>
<organism evidence="13 14">
    <name type="scientific">Asanoa iriomotensis</name>
    <dbReference type="NCBI Taxonomy" id="234613"/>
    <lineage>
        <taxon>Bacteria</taxon>
        <taxon>Bacillati</taxon>
        <taxon>Actinomycetota</taxon>
        <taxon>Actinomycetes</taxon>
        <taxon>Micromonosporales</taxon>
        <taxon>Micromonosporaceae</taxon>
        <taxon>Asanoa</taxon>
    </lineage>
</organism>
<keyword evidence="10" id="KW-0812">Transmembrane</keyword>
<evidence type="ECO:0000256" key="3">
    <source>
        <dbReference type="ARBA" id="ARBA00022553"/>
    </source>
</evidence>
<evidence type="ECO:0000256" key="1">
    <source>
        <dbReference type="ARBA" id="ARBA00000085"/>
    </source>
</evidence>
<evidence type="ECO:0000313" key="14">
    <source>
        <dbReference type="Proteomes" id="UP000624325"/>
    </source>
</evidence>
<keyword evidence="7" id="KW-0067">ATP-binding</keyword>
<dbReference type="PANTHER" id="PTHR24421">
    <property type="entry name" value="NITRATE/NITRITE SENSOR PROTEIN NARX-RELATED"/>
    <property type="match status" value="1"/>
</dbReference>
<feature type="domain" description="Signal transduction histidine kinase subgroup 3 dimerisation and phosphoacceptor" evidence="12">
    <location>
        <begin position="176"/>
        <end position="238"/>
    </location>
</feature>
<proteinExistence type="predicted"/>
<dbReference type="Pfam" id="PF07730">
    <property type="entry name" value="HisKA_3"/>
    <property type="match status" value="1"/>
</dbReference>
<keyword evidence="10" id="KW-1133">Transmembrane helix</keyword>